<keyword evidence="1" id="KW-0472">Membrane</keyword>
<dbReference type="EMBL" id="QLLR01000001">
    <property type="protein sequence ID" value="RAJ37509.1"/>
    <property type="molecule type" value="Genomic_DNA"/>
</dbReference>
<dbReference type="Proteomes" id="UP000249754">
    <property type="component" value="Unassembled WGS sequence"/>
</dbReference>
<dbReference type="AlphaFoldDB" id="A0A327T861"/>
<sequence>MIIISDNPILMLYTIYNIVFILLFGLRKVVYLLVYVSWMSMDFNVLNIIVNELLYLIFNQTISLFIPF</sequence>
<feature type="transmembrane region" description="Helical" evidence="1">
    <location>
        <begin position="45"/>
        <end position="66"/>
    </location>
</feature>
<evidence type="ECO:0000313" key="3">
    <source>
        <dbReference type="Proteomes" id="UP000249754"/>
    </source>
</evidence>
<name>A0A327T861_9SPHI</name>
<accession>A0A327T861</accession>
<keyword evidence="1" id="KW-0812">Transmembrane</keyword>
<reference evidence="2 3" key="1">
    <citation type="submission" date="2018-06" db="EMBL/GenBank/DDBJ databases">
        <title>Genomic Encyclopedia of Archaeal and Bacterial Type Strains, Phase II (KMG-II): from individual species to whole genera.</title>
        <authorList>
            <person name="Goeker M."/>
        </authorList>
    </citation>
    <scope>NUCLEOTIDE SEQUENCE [LARGE SCALE GENOMIC DNA]</scope>
    <source>
        <strain evidence="2 3">DSM 14825</strain>
    </source>
</reference>
<organism evidence="2 3">
    <name type="scientific">Pedobacter cryoconitis</name>
    <dbReference type="NCBI Taxonomy" id="188932"/>
    <lineage>
        <taxon>Bacteria</taxon>
        <taxon>Pseudomonadati</taxon>
        <taxon>Bacteroidota</taxon>
        <taxon>Sphingobacteriia</taxon>
        <taxon>Sphingobacteriales</taxon>
        <taxon>Sphingobacteriaceae</taxon>
        <taxon>Pedobacter</taxon>
    </lineage>
</organism>
<feature type="transmembrane region" description="Helical" evidence="1">
    <location>
        <begin position="15"/>
        <end position="38"/>
    </location>
</feature>
<evidence type="ECO:0000313" key="2">
    <source>
        <dbReference type="EMBL" id="RAJ37509.1"/>
    </source>
</evidence>
<evidence type="ECO:0000256" key="1">
    <source>
        <dbReference type="SAM" id="Phobius"/>
    </source>
</evidence>
<gene>
    <name evidence="2" type="ORF">LY11_00587</name>
</gene>
<protein>
    <submittedName>
        <fullName evidence="2">Uncharacterized protein</fullName>
    </submittedName>
</protein>
<comment type="caution">
    <text evidence="2">The sequence shown here is derived from an EMBL/GenBank/DDBJ whole genome shotgun (WGS) entry which is preliminary data.</text>
</comment>
<proteinExistence type="predicted"/>
<keyword evidence="1" id="KW-1133">Transmembrane helix</keyword>